<accession>A0ABW4RK15</accession>
<dbReference type="EMBL" id="JBHUEH010000016">
    <property type="protein sequence ID" value="MFD1886616.1"/>
    <property type="molecule type" value="Genomic_DNA"/>
</dbReference>
<dbReference type="Gene3D" id="2.60.120.560">
    <property type="entry name" value="Exo-inulinase, domain 1"/>
    <property type="match status" value="1"/>
</dbReference>
<evidence type="ECO:0000256" key="3">
    <source>
        <dbReference type="ARBA" id="ARBA00023295"/>
    </source>
</evidence>
<protein>
    <submittedName>
        <fullName evidence="7">Glycoside hydrolase family 32 protein</fullName>
    </submittedName>
</protein>
<dbReference type="PANTHER" id="PTHR42800:SF1">
    <property type="entry name" value="EXOINULINASE INUD (AFU_ORTHOLOGUE AFUA_5G00480)"/>
    <property type="match status" value="1"/>
</dbReference>
<dbReference type="InterPro" id="IPR018053">
    <property type="entry name" value="Glyco_hydro_32_AS"/>
</dbReference>
<dbReference type="SUPFAM" id="SSF49899">
    <property type="entry name" value="Concanavalin A-like lectins/glucanases"/>
    <property type="match status" value="1"/>
</dbReference>
<dbReference type="Proteomes" id="UP001597233">
    <property type="component" value="Unassembled WGS sequence"/>
</dbReference>
<feature type="domain" description="Glycosyl hydrolase family 32 N-terminal" evidence="5">
    <location>
        <begin position="14"/>
        <end position="331"/>
    </location>
</feature>
<dbReference type="InterPro" id="IPR023296">
    <property type="entry name" value="Glyco_hydro_beta-prop_sf"/>
</dbReference>
<dbReference type="PROSITE" id="PS00609">
    <property type="entry name" value="GLYCOSYL_HYDROL_F32"/>
    <property type="match status" value="1"/>
</dbReference>
<dbReference type="InterPro" id="IPR013320">
    <property type="entry name" value="ConA-like_dom_sf"/>
</dbReference>
<sequence>MSLQIQHDYRGAYHFSPANGWMNDPNGMVYWEGEYHLFFQYHPFGQTWGPMHWGHAVSRNLVHWQELPLALEPDELGTIFSGSAVVDWHNTTGFFPEQPGLVAIFTHHNELPGQPIQQSQSLAYSHDRGRTWQKYAGNPVLTNEHRPDFRDPKVFWYEPDNSWMMIVACGQMVSLYRSSNLLQWTEISEFGDGIGCHDGVWECPDLFPLPVQNGADDADRWVMLVSIGDGGVDTEGSRTQYFTGHFDGTSFIPDEASQDVRWLDYGRDNYAGVSWSDIPAEDGRRLYIGWMSNWRYANTTPTGDWRGAMTIARELLLEQVEDGQLQLLQRPVIELESCRHSLLQLEQAKPEQIAAALDALRLRSYELHIVMPAISSAQWEVLSDGQYRTVIDVDGVTGTIGIDRTQSGDQTFHEHFAGRHEAALSTVGAVRELRIFVDRGSVEVFVDGGRTVLTDLIFPPAGADRLGLINGMNKHHQSAWMSVAIYDLSVGQHG</sequence>
<organism evidence="7 8">
    <name type="scientific">Paenibacillus wenxiniae</name>
    <dbReference type="NCBI Taxonomy" id="1636843"/>
    <lineage>
        <taxon>Bacteria</taxon>
        <taxon>Bacillati</taxon>
        <taxon>Bacillota</taxon>
        <taxon>Bacilli</taxon>
        <taxon>Bacillales</taxon>
        <taxon>Paenibacillaceae</taxon>
        <taxon>Paenibacillus</taxon>
    </lineage>
</organism>
<dbReference type="Pfam" id="PF00251">
    <property type="entry name" value="Glyco_hydro_32N"/>
    <property type="match status" value="1"/>
</dbReference>
<evidence type="ECO:0000313" key="7">
    <source>
        <dbReference type="EMBL" id="MFD1886616.1"/>
    </source>
</evidence>
<evidence type="ECO:0000256" key="2">
    <source>
        <dbReference type="ARBA" id="ARBA00022801"/>
    </source>
</evidence>
<dbReference type="CDD" id="cd18622">
    <property type="entry name" value="GH32_Inu-like"/>
    <property type="match status" value="1"/>
</dbReference>
<dbReference type="GO" id="GO:0016787">
    <property type="term" value="F:hydrolase activity"/>
    <property type="evidence" value="ECO:0007669"/>
    <property type="project" value="UniProtKB-KW"/>
</dbReference>
<dbReference type="Gene3D" id="2.115.10.20">
    <property type="entry name" value="Glycosyl hydrolase domain, family 43"/>
    <property type="match status" value="1"/>
</dbReference>
<dbReference type="SMART" id="SM00640">
    <property type="entry name" value="Glyco_32"/>
    <property type="match status" value="1"/>
</dbReference>
<dbReference type="SUPFAM" id="SSF75005">
    <property type="entry name" value="Arabinanase/levansucrase/invertase"/>
    <property type="match status" value="1"/>
</dbReference>
<evidence type="ECO:0000259" key="5">
    <source>
        <dbReference type="Pfam" id="PF00251"/>
    </source>
</evidence>
<evidence type="ECO:0000256" key="4">
    <source>
        <dbReference type="RuleBase" id="RU362110"/>
    </source>
</evidence>
<keyword evidence="3 4" id="KW-0326">Glycosidase</keyword>
<evidence type="ECO:0000259" key="6">
    <source>
        <dbReference type="Pfam" id="PF08244"/>
    </source>
</evidence>
<dbReference type="InterPro" id="IPR013189">
    <property type="entry name" value="Glyco_hydro_32_C"/>
</dbReference>
<dbReference type="Pfam" id="PF08244">
    <property type="entry name" value="Glyco_hydro_32C"/>
    <property type="match status" value="1"/>
</dbReference>
<keyword evidence="2 4" id="KW-0378">Hydrolase</keyword>
<gene>
    <name evidence="7" type="ORF">ACFSC9_13890</name>
</gene>
<dbReference type="RefSeq" id="WP_347325388.1">
    <property type="nucleotide sequence ID" value="NZ_JBCGUH010000006.1"/>
</dbReference>
<dbReference type="InterPro" id="IPR013148">
    <property type="entry name" value="Glyco_hydro_32_N"/>
</dbReference>
<name>A0ABW4RK15_9BACL</name>
<reference evidence="8" key="1">
    <citation type="journal article" date="2019" name="Int. J. Syst. Evol. Microbiol.">
        <title>The Global Catalogue of Microorganisms (GCM) 10K type strain sequencing project: providing services to taxonomists for standard genome sequencing and annotation.</title>
        <authorList>
            <consortium name="The Broad Institute Genomics Platform"/>
            <consortium name="The Broad Institute Genome Sequencing Center for Infectious Disease"/>
            <person name="Wu L."/>
            <person name="Ma J."/>
        </authorList>
    </citation>
    <scope>NUCLEOTIDE SEQUENCE [LARGE SCALE GENOMIC DNA]</scope>
    <source>
        <strain evidence="8">CCUG 54950</strain>
    </source>
</reference>
<evidence type="ECO:0000313" key="8">
    <source>
        <dbReference type="Proteomes" id="UP001597233"/>
    </source>
</evidence>
<feature type="domain" description="Glycosyl hydrolase family 32 C-terminal" evidence="6">
    <location>
        <begin position="374"/>
        <end position="471"/>
    </location>
</feature>
<evidence type="ECO:0000256" key="1">
    <source>
        <dbReference type="ARBA" id="ARBA00009902"/>
    </source>
</evidence>
<comment type="similarity">
    <text evidence="1 4">Belongs to the glycosyl hydrolase 32 family.</text>
</comment>
<dbReference type="PANTHER" id="PTHR42800">
    <property type="entry name" value="EXOINULINASE INUD (AFU_ORTHOLOGUE AFUA_5G00480)"/>
    <property type="match status" value="1"/>
</dbReference>
<proteinExistence type="inferred from homology"/>
<keyword evidence="8" id="KW-1185">Reference proteome</keyword>
<comment type="caution">
    <text evidence="7">The sequence shown here is derived from an EMBL/GenBank/DDBJ whole genome shotgun (WGS) entry which is preliminary data.</text>
</comment>
<dbReference type="InterPro" id="IPR001362">
    <property type="entry name" value="Glyco_hydro_32"/>
</dbReference>